<reference evidence="1" key="1">
    <citation type="submission" date="2019-03" db="EMBL/GenBank/DDBJ databases">
        <title>Single cell metagenomics reveals metabolic interactions within the superorganism composed of flagellate Streblomastix strix and complex community of Bacteroidetes bacteria on its surface.</title>
        <authorList>
            <person name="Treitli S.C."/>
            <person name="Kolisko M."/>
            <person name="Husnik F."/>
            <person name="Keeling P."/>
            <person name="Hampl V."/>
        </authorList>
    </citation>
    <scope>NUCLEOTIDE SEQUENCE</scope>
    <source>
        <strain evidence="1">STM</strain>
    </source>
</reference>
<protein>
    <submittedName>
        <fullName evidence="1">Uncharacterized protein</fullName>
    </submittedName>
</protein>
<dbReference type="AlphaFoldDB" id="A0A5J4STL4"/>
<gene>
    <name evidence="1" type="ORF">EZS27_004085</name>
</gene>
<accession>A0A5J4STL4</accession>
<comment type="caution">
    <text evidence="1">The sequence shown here is derived from an EMBL/GenBank/DDBJ whole genome shotgun (WGS) entry which is preliminary data.</text>
</comment>
<proteinExistence type="predicted"/>
<name>A0A5J4STL4_9ZZZZ</name>
<organism evidence="1">
    <name type="scientific">termite gut metagenome</name>
    <dbReference type="NCBI Taxonomy" id="433724"/>
    <lineage>
        <taxon>unclassified sequences</taxon>
        <taxon>metagenomes</taxon>
        <taxon>organismal metagenomes</taxon>
    </lineage>
</organism>
<sequence>MEKAKKIKCYSVRLESLREISEKAYKATAFDGSTAVIPKSMVFGEDLEIEKSDAYWIAAFILEKDDRNLQYSSKKVKWFDR</sequence>
<dbReference type="EMBL" id="SNRY01000067">
    <property type="protein sequence ID" value="KAA6348485.1"/>
    <property type="molecule type" value="Genomic_DNA"/>
</dbReference>
<evidence type="ECO:0000313" key="1">
    <source>
        <dbReference type="EMBL" id="KAA6348485.1"/>
    </source>
</evidence>